<sequence length="191" mass="20802">MDRVSFGIKLVGTHKEPCQRSQTHYPVPAKRKEKETVRNIPDNKLCQDKILCAIDLKSQDKKLQQIPLIGETATKQPADKKEFKNLKVLKSEFYTPAADCAASCQLPACQPNAQPGILPAPASQSPSQPAGGGAPPTVGLSTPTGWGNCQIRKPKKGEVLPKFGAYQIWMGMTGCPAKHPMQKMQKWNLGA</sequence>
<dbReference type="Proteomes" id="UP001165960">
    <property type="component" value="Unassembled WGS sequence"/>
</dbReference>
<reference evidence="1" key="1">
    <citation type="submission" date="2022-04" db="EMBL/GenBank/DDBJ databases">
        <title>Genome of the entomopathogenic fungus Entomophthora muscae.</title>
        <authorList>
            <person name="Elya C."/>
            <person name="Lovett B.R."/>
            <person name="Lee E."/>
            <person name="Macias A.M."/>
            <person name="Hajek A.E."/>
            <person name="De Bivort B.L."/>
            <person name="Kasson M.T."/>
            <person name="De Fine Licht H.H."/>
            <person name="Stajich J.E."/>
        </authorList>
    </citation>
    <scope>NUCLEOTIDE SEQUENCE</scope>
    <source>
        <strain evidence="1">Berkeley</strain>
    </source>
</reference>
<evidence type="ECO:0000313" key="2">
    <source>
        <dbReference type="Proteomes" id="UP001165960"/>
    </source>
</evidence>
<evidence type="ECO:0000313" key="1">
    <source>
        <dbReference type="EMBL" id="KAJ9050685.1"/>
    </source>
</evidence>
<accession>A0ACC2RKR5</accession>
<proteinExistence type="predicted"/>
<organism evidence="1 2">
    <name type="scientific">Entomophthora muscae</name>
    <dbReference type="NCBI Taxonomy" id="34485"/>
    <lineage>
        <taxon>Eukaryota</taxon>
        <taxon>Fungi</taxon>
        <taxon>Fungi incertae sedis</taxon>
        <taxon>Zoopagomycota</taxon>
        <taxon>Entomophthoromycotina</taxon>
        <taxon>Entomophthoromycetes</taxon>
        <taxon>Entomophthorales</taxon>
        <taxon>Entomophthoraceae</taxon>
        <taxon>Entomophthora</taxon>
    </lineage>
</organism>
<keyword evidence="2" id="KW-1185">Reference proteome</keyword>
<protein>
    <submittedName>
        <fullName evidence="1">Uncharacterized protein</fullName>
    </submittedName>
</protein>
<name>A0ACC2RKR5_9FUNG</name>
<gene>
    <name evidence="1" type="ORF">DSO57_1012224</name>
</gene>
<dbReference type="EMBL" id="QTSX02007143">
    <property type="protein sequence ID" value="KAJ9050685.1"/>
    <property type="molecule type" value="Genomic_DNA"/>
</dbReference>
<comment type="caution">
    <text evidence="1">The sequence shown here is derived from an EMBL/GenBank/DDBJ whole genome shotgun (WGS) entry which is preliminary data.</text>
</comment>